<dbReference type="Proteomes" id="UP001500363">
    <property type="component" value="Unassembled WGS sequence"/>
</dbReference>
<accession>A0ABP4M2I3</accession>
<sequence length="79" mass="7584">MRGGAGTRRGSAGGAGTGAGAADEARADSAAGFAAAEPLAVGGDGLSPTPNQVQVRVETSFVALLPWSAASATWAAVRT</sequence>
<keyword evidence="3" id="KW-1185">Reference proteome</keyword>
<reference evidence="3" key="1">
    <citation type="journal article" date="2019" name="Int. J. Syst. Evol. Microbiol.">
        <title>The Global Catalogue of Microorganisms (GCM) 10K type strain sequencing project: providing services to taxonomists for standard genome sequencing and annotation.</title>
        <authorList>
            <consortium name="The Broad Institute Genomics Platform"/>
            <consortium name="The Broad Institute Genome Sequencing Center for Infectious Disease"/>
            <person name="Wu L."/>
            <person name="Ma J."/>
        </authorList>
    </citation>
    <scope>NUCLEOTIDE SEQUENCE [LARGE SCALE GENOMIC DNA]</scope>
    <source>
        <strain evidence="3">JCM 14303</strain>
    </source>
</reference>
<organism evidence="2 3">
    <name type="scientific">Kribbella lupini</name>
    <dbReference type="NCBI Taxonomy" id="291602"/>
    <lineage>
        <taxon>Bacteria</taxon>
        <taxon>Bacillati</taxon>
        <taxon>Actinomycetota</taxon>
        <taxon>Actinomycetes</taxon>
        <taxon>Propionibacteriales</taxon>
        <taxon>Kribbellaceae</taxon>
        <taxon>Kribbella</taxon>
    </lineage>
</organism>
<name>A0ABP4M2I3_9ACTN</name>
<evidence type="ECO:0000313" key="2">
    <source>
        <dbReference type="EMBL" id="GAA1536301.1"/>
    </source>
</evidence>
<evidence type="ECO:0000313" key="3">
    <source>
        <dbReference type="Proteomes" id="UP001500363"/>
    </source>
</evidence>
<feature type="compositionally biased region" description="Gly residues" evidence="1">
    <location>
        <begin position="1"/>
        <end position="19"/>
    </location>
</feature>
<dbReference type="EMBL" id="BAAANC010000002">
    <property type="protein sequence ID" value="GAA1536301.1"/>
    <property type="molecule type" value="Genomic_DNA"/>
</dbReference>
<feature type="region of interest" description="Disordered" evidence="1">
    <location>
        <begin position="1"/>
        <end position="28"/>
    </location>
</feature>
<comment type="caution">
    <text evidence="2">The sequence shown here is derived from an EMBL/GenBank/DDBJ whole genome shotgun (WGS) entry which is preliminary data.</text>
</comment>
<protein>
    <submittedName>
        <fullName evidence="2">Uncharacterized protein</fullName>
    </submittedName>
</protein>
<proteinExistence type="predicted"/>
<gene>
    <name evidence="2" type="ORF">GCM10009741_43590</name>
</gene>
<evidence type="ECO:0000256" key="1">
    <source>
        <dbReference type="SAM" id="MobiDB-lite"/>
    </source>
</evidence>